<gene>
    <name evidence="1" type="ORF">D9613_012782</name>
</gene>
<evidence type="ECO:0000313" key="2">
    <source>
        <dbReference type="Proteomes" id="UP000521872"/>
    </source>
</evidence>
<evidence type="ECO:0000313" key="1">
    <source>
        <dbReference type="EMBL" id="KAF4621680.1"/>
    </source>
</evidence>
<dbReference type="EMBL" id="JAACJL010000005">
    <property type="protein sequence ID" value="KAF4621680.1"/>
    <property type="molecule type" value="Genomic_DNA"/>
</dbReference>
<accession>A0A8H4R1J8</accession>
<dbReference type="AlphaFoldDB" id="A0A8H4R1J8"/>
<proteinExistence type="predicted"/>
<name>A0A8H4R1J8_9AGAR</name>
<protein>
    <submittedName>
        <fullName evidence="1">Uncharacterized protein</fullName>
    </submittedName>
</protein>
<comment type="caution">
    <text evidence="1">The sequence shown here is derived from an EMBL/GenBank/DDBJ whole genome shotgun (WGS) entry which is preliminary data.</text>
</comment>
<keyword evidence="2" id="KW-1185">Reference proteome</keyword>
<dbReference type="Proteomes" id="UP000521872">
    <property type="component" value="Unassembled WGS sequence"/>
</dbReference>
<sequence>MMTVPPKCVPSRKQGRYCTIWSLRRRDRWFWLVNNVFALGLDNPLDLVAAQIAPAAGGEKSPKILKSKWSADTLLTAAPRPTLSTSTSDSACSVMMSPRPLSLTLMTKSSSTMFHLPYPRPQPKLTSTAAYAPASPLSTSAWPTTAPFLFRNSGLA</sequence>
<organism evidence="1 2">
    <name type="scientific">Agrocybe pediades</name>
    <dbReference type="NCBI Taxonomy" id="84607"/>
    <lineage>
        <taxon>Eukaryota</taxon>
        <taxon>Fungi</taxon>
        <taxon>Dikarya</taxon>
        <taxon>Basidiomycota</taxon>
        <taxon>Agaricomycotina</taxon>
        <taxon>Agaricomycetes</taxon>
        <taxon>Agaricomycetidae</taxon>
        <taxon>Agaricales</taxon>
        <taxon>Agaricineae</taxon>
        <taxon>Strophariaceae</taxon>
        <taxon>Agrocybe</taxon>
    </lineage>
</organism>
<reference evidence="1 2" key="1">
    <citation type="submission" date="2019-12" db="EMBL/GenBank/DDBJ databases">
        <authorList>
            <person name="Floudas D."/>
            <person name="Bentzer J."/>
            <person name="Ahren D."/>
            <person name="Johansson T."/>
            <person name="Persson P."/>
            <person name="Tunlid A."/>
        </authorList>
    </citation>
    <scope>NUCLEOTIDE SEQUENCE [LARGE SCALE GENOMIC DNA]</scope>
    <source>
        <strain evidence="1 2">CBS 102.39</strain>
    </source>
</reference>